<feature type="transmembrane region" description="Helical" evidence="1">
    <location>
        <begin position="59"/>
        <end position="83"/>
    </location>
</feature>
<reference evidence="2 3" key="1">
    <citation type="submission" date="2021-02" db="EMBL/GenBank/DDBJ databases">
        <title>Activity-based single-cell genomes from oceanic crustal fluid captures similar information to metagenomic and metatranscriptomic surveys with orders of magnitude less sampling.</title>
        <authorList>
            <person name="D'Angelo T.S."/>
            <person name="Orcutt B.N."/>
        </authorList>
    </citation>
    <scope>NUCLEOTIDE SEQUENCE [LARGE SCALE GENOMIC DNA]</scope>
    <source>
        <strain evidence="2">AH-315-G07</strain>
    </source>
</reference>
<keyword evidence="1" id="KW-0472">Membrane</keyword>
<keyword evidence="3" id="KW-1185">Reference proteome</keyword>
<proteinExistence type="predicted"/>
<comment type="caution">
    <text evidence="2">The sequence shown here is derived from an EMBL/GenBank/DDBJ whole genome shotgun (WGS) entry which is preliminary data.</text>
</comment>
<organism evidence="2 3">
    <name type="scientific">Simkania negevensis</name>
    <dbReference type="NCBI Taxonomy" id="83561"/>
    <lineage>
        <taxon>Bacteria</taxon>
        <taxon>Pseudomonadati</taxon>
        <taxon>Chlamydiota</taxon>
        <taxon>Chlamydiia</taxon>
        <taxon>Parachlamydiales</taxon>
        <taxon>Simkaniaceae</taxon>
        <taxon>Simkania</taxon>
    </lineage>
</organism>
<keyword evidence="1" id="KW-0812">Transmembrane</keyword>
<evidence type="ECO:0000256" key="1">
    <source>
        <dbReference type="SAM" id="Phobius"/>
    </source>
</evidence>
<name>A0ABS3APY2_9BACT</name>
<sequence length="865" mass="98322">MLVTRIITVTIPIFSFFDTLWNIVEGTLNTFALLTHVIKSNGFSSTTRGKLLSFAKETVLFFLPAVRSLATTLYGAVGAGLLFPEGFLPIMMDCRFNRMRTTLFTMHATEDTEVANALAKEAFFKAPPSWKNKVELETAFHFTDRVCNKLRDGEEDSAALAIANQRWETLPATTLNATESAIAITKIWTFAELAQQAPTDELLQLVTFMKSRLTLDPKTIQESWSQQFYTHNTKTLDGINNALTCCEKFSSLFDNISFLDEAYTFLSHNVKKAEQDDHVNMESMRQELWKRLGANHLLLLLNKLKEECSAEKVDVRLAKQALEEAKQAPSGFAVPEQAVQEMIDALLVIGTHYLKWGEQEAILPLFLEMQSLIRQKMGYSPATTHRLVINAFEGHIASKRRHDYHDITNILLLSNTAVQFMGRGTILEWAISSLLKKIEIEADEHFCPRSIDLIAETLVRERQHDERTVKEVVAFLLKLAHKHREKNGKDTLRLCVSIINVLRGRVSREERTEFGMLAFGQRFECLVQRKKLQPGDIQAMFSHIEEVINDQLCTGSNHLVPQLVSAIKRNVFQATNIEPKNVIDVWLETSKVLGKFTTGYQELGVDVRRRVENTTKELLAQQNRKGAFKASIYFKAWVPSVEKFDYRSKAKLIDFLLSEACCSSSLSLAELNRITLLLGAKILQSRSKHEQYMRHWVSITLLDQAPFLLGKQDERSSILIFLRAIQTVFPQGQKDSLKFRSATLVMINSLVQHEIALSYEEAQEVVSIFDTVLIKREENDNTISCQEDFRTLNGKRIYYPEQAEEILSLLSQNTPENPDARTTLTIAQTKYNRFATKLPSTTLFLPQIPATASGLSRQELGVDFF</sequence>
<gene>
    <name evidence="2" type="ORF">JYU14_01595</name>
</gene>
<evidence type="ECO:0000313" key="2">
    <source>
        <dbReference type="EMBL" id="MBN4066760.1"/>
    </source>
</evidence>
<dbReference type="EMBL" id="JAFITR010000022">
    <property type="protein sequence ID" value="MBN4066760.1"/>
    <property type="molecule type" value="Genomic_DNA"/>
</dbReference>
<keyword evidence="1" id="KW-1133">Transmembrane helix</keyword>
<protein>
    <submittedName>
        <fullName evidence="2">Uncharacterized protein</fullName>
    </submittedName>
</protein>
<evidence type="ECO:0000313" key="3">
    <source>
        <dbReference type="Proteomes" id="UP000722121"/>
    </source>
</evidence>
<dbReference type="Proteomes" id="UP000722121">
    <property type="component" value="Unassembled WGS sequence"/>
</dbReference>
<accession>A0ABS3APY2</accession>